<evidence type="ECO:0000256" key="4">
    <source>
        <dbReference type="SAM" id="Phobius"/>
    </source>
</evidence>
<sequence>MHRRVNSLLSSLLPKETTTATMSAPGSPTMLPRWAKVDKFSSLSSTRKMIFAGAAAVLTLFLVLTLSQTQSSPLRSRTTSHSDQHDPIDDVFNSTLGFQKILVINMPSRSDLRDAMALAAGYTNLQVEFVDGVSIKPEDFNEMLLPAEHPEIEKYTDQSDMKKLKGRLGNLGSWRAHMNAIRTIVEQNLTSALILEADVDWDIRIHQQIKGFARASRLLVQPVKGTKDAFLDPTYPYAQEGQQFSEFEVDRHEVSAPSTSPFGDTDRWDMLWLGHCGFQFPNADNPNVHVPLGRAIINHDETVPEPQHIQREWGSSDLTDRYPAHTRVVSRARNNVCSLAYAFTQQGARNALWELGLRKMNSAFDIMLRDTCDGTSNRSMSTCLSVVPQLFQHHMPVGKTFSNIHGHAGGANKKAFTNNIRWSTKSNLKKLVVHDTDYIDLWPDAEDKKPE</sequence>
<evidence type="ECO:0000259" key="5">
    <source>
        <dbReference type="Pfam" id="PF01755"/>
    </source>
</evidence>
<dbReference type="InterPro" id="IPR050757">
    <property type="entry name" value="Collagen_mod_GT25"/>
</dbReference>
<keyword evidence="7" id="KW-1185">Reference proteome</keyword>
<keyword evidence="2" id="KW-0328">Glycosyltransferase</keyword>
<evidence type="ECO:0000313" key="6">
    <source>
        <dbReference type="EMBL" id="UJO20871.1"/>
    </source>
</evidence>
<name>A0A9Q8PE69_PASFU</name>
<dbReference type="Proteomes" id="UP000756132">
    <property type="component" value="Chromosome 8"/>
</dbReference>
<dbReference type="EMBL" id="CP090170">
    <property type="protein sequence ID" value="UJO20871.1"/>
    <property type="molecule type" value="Genomic_DNA"/>
</dbReference>
<dbReference type="RefSeq" id="XP_047765237.1">
    <property type="nucleotide sequence ID" value="XM_047910157.1"/>
</dbReference>
<gene>
    <name evidence="6" type="ORF">CLAFUR5_11009</name>
</gene>
<reference evidence="6" key="1">
    <citation type="submission" date="2021-12" db="EMBL/GenBank/DDBJ databases">
        <authorList>
            <person name="Zaccaron A."/>
            <person name="Stergiopoulos I."/>
        </authorList>
    </citation>
    <scope>NUCLEOTIDE SEQUENCE</scope>
    <source>
        <strain evidence="6">Race5_Kim</strain>
    </source>
</reference>
<accession>A0A9Q8PE69</accession>
<evidence type="ECO:0000256" key="1">
    <source>
        <dbReference type="ARBA" id="ARBA00006721"/>
    </source>
</evidence>
<dbReference type="GO" id="GO:0016740">
    <property type="term" value="F:transferase activity"/>
    <property type="evidence" value="ECO:0007669"/>
    <property type="project" value="UniProtKB-KW"/>
</dbReference>
<keyword evidence="3" id="KW-0808">Transferase</keyword>
<dbReference type="KEGG" id="ffu:CLAFUR5_11009"/>
<feature type="domain" description="Glycosyl transferase family 25" evidence="5">
    <location>
        <begin position="99"/>
        <end position="207"/>
    </location>
</feature>
<protein>
    <recommendedName>
        <fullName evidence="5">Glycosyl transferase family 25 domain-containing protein</fullName>
    </recommendedName>
</protein>
<dbReference type="Pfam" id="PF01755">
    <property type="entry name" value="Glyco_transf_25"/>
    <property type="match status" value="1"/>
</dbReference>
<reference evidence="6" key="2">
    <citation type="journal article" date="2022" name="Microb. Genom.">
        <title>A chromosome-scale genome assembly of the tomato pathogen Cladosporium fulvum reveals a compartmentalized genome architecture and the presence of a dispensable chromosome.</title>
        <authorList>
            <person name="Zaccaron A.Z."/>
            <person name="Chen L.H."/>
            <person name="Samaras A."/>
            <person name="Stergiopoulos I."/>
        </authorList>
    </citation>
    <scope>NUCLEOTIDE SEQUENCE</scope>
    <source>
        <strain evidence="6">Race5_Kim</strain>
    </source>
</reference>
<dbReference type="GeneID" id="71990887"/>
<dbReference type="PANTHER" id="PTHR10730:SF53">
    <property type="entry name" value="GLYCOSYLTRANSFERASE 25 FAMILY MEMBER"/>
    <property type="match status" value="1"/>
</dbReference>
<dbReference type="AlphaFoldDB" id="A0A9Q8PE69"/>
<evidence type="ECO:0000256" key="3">
    <source>
        <dbReference type="ARBA" id="ARBA00022679"/>
    </source>
</evidence>
<dbReference type="OrthoDB" id="47375at2759"/>
<keyword evidence="4" id="KW-0812">Transmembrane</keyword>
<evidence type="ECO:0000256" key="2">
    <source>
        <dbReference type="ARBA" id="ARBA00022676"/>
    </source>
</evidence>
<keyword evidence="4" id="KW-0472">Membrane</keyword>
<dbReference type="InterPro" id="IPR002654">
    <property type="entry name" value="Glyco_trans_25"/>
</dbReference>
<evidence type="ECO:0000313" key="7">
    <source>
        <dbReference type="Proteomes" id="UP000756132"/>
    </source>
</evidence>
<comment type="similarity">
    <text evidence="1">Belongs to the glycosyltransferase 25 family.</text>
</comment>
<dbReference type="CDD" id="cd06532">
    <property type="entry name" value="Glyco_transf_25"/>
    <property type="match status" value="1"/>
</dbReference>
<proteinExistence type="inferred from homology"/>
<organism evidence="6 7">
    <name type="scientific">Passalora fulva</name>
    <name type="common">Tomato leaf mold</name>
    <name type="synonym">Cladosporium fulvum</name>
    <dbReference type="NCBI Taxonomy" id="5499"/>
    <lineage>
        <taxon>Eukaryota</taxon>
        <taxon>Fungi</taxon>
        <taxon>Dikarya</taxon>
        <taxon>Ascomycota</taxon>
        <taxon>Pezizomycotina</taxon>
        <taxon>Dothideomycetes</taxon>
        <taxon>Dothideomycetidae</taxon>
        <taxon>Mycosphaerellales</taxon>
        <taxon>Mycosphaerellaceae</taxon>
        <taxon>Fulvia</taxon>
    </lineage>
</organism>
<feature type="transmembrane region" description="Helical" evidence="4">
    <location>
        <begin position="49"/>
        <end position="67"/>
    </location>
</feature>
<keyword evidence="4" id="KW-1133">Transmembrane helix</keyword>
<dbReference type="PANTHER" id="PTHR10730">
    <property type="entry name" value="PROCOLLAGEN-LYSINE,2-OXOGLUTARATE 5-DIOXYGENASE/GLYCOSYLTRANSFERASE 25 FAMILY MEMBER"/>
    <property type="match status" value="1"/>
</dbReference>